<protein>
    <submittedName>
        <fullName evidence="1">Uncharacterized protein</fullName>
    </submittedName>
</protein>
<evidence type="ECO:0000313" key="1">
    <source>
        <dbReference type="EMBL" id="KKM61678.1"/>
    </source>
</evidence>
<gene>
    <name evidence="1" type="ORF">LCGC14_1529220</name>
</gene>
<name>A0A0F9IWM4_9ZZZZ</name>
<proteinExistence type="predicted"/>
<reference evidence="1" key="1">
    <citation type="journal article" date="2015" name="Nature">
        <title>Complex archaea that bridge the gap between prokaryotes and eukaryotes.</title>
        <authorList>
            <person name="Spang A."/>
            <person name="Saw J.H."/>
            <person name="Jorgensen S.L."/>
            <person name="Zaremba-Niedzwiedzka K."/>
            <person name="Martijn J."/>
            <person name="Lind A.E."/>
            <person name="van Eijk R."/>
            <person name="Schleper C."/>
            <person name="Guy L."/>
            <person name="Ettema T.J."/>
        </authorList>
    </citation>
    <scope>NUCLEOTIDE SEQUENCE</scope>
</reference>
<dbReference type="EMBL" id="LAZR01011436">
    <property type="protein sequence ID" value="KKM61678.1"/>
    <property type="molecule type" value="Genomic_DNA"/>
</dbReference>
<feature type="non-terminal residue" evidence="1">
    <location>
        <position position="62"/>
    </location>
</feature>
<comment type="caution">
    <text evidence="1">The sequence shown here is derived from an EMBL/GenBank/DDBJ whole genome shotgun (WGS) entry which is preliminary data.</text>
</comment>
<dbReference type="AlphaFoldDB" id="A0A0F9IWM4"/>
<sequence length="62" mass="7390">MNRMFIKVSTDYCLIGCTKESPSFDSWFWTQEDLESNDVKIYDVPVFHEEDVRRFLDFGTSN</sequence>
<accession>A0A0F9IWM4</accession>
<organism evidence="1">
    <name type="scientific">marine sediment metagenome</name>
    <dbReference type="NCBI Taxonomy" id="412755"/>
    <lineage>
        <taxon>unclassified sequences</taxon>
        <taxon>metagenomes</taxon>
        <taxon>ecological metagenomes</taxon>
    </lineage>
</organism>